<evidence type="ECO:0000313" key="3">
    <source>
        <dbReference type="EMBL" id="GHC69331.1"/>
    </source>
</evidence>
<dbReference type="Proteomes" id="UP000646244">
    <property type="component" value="Unassembled WGS sequence"/>
</dbReference>
<feature type="compositionally biased region" description="Basic residues" evidence="1">
    <location>
        <begin position="326"/>
        <end position="336"/>
    </location>
</feature>
<dbReference type="AlphaFoldDB" id="A0A918TZ44"/>
<reference evidence="3" key="2">
    <citation type="submission" date="2020-09" db="EMBL/GenBank/DDBJ databases">
        <authorList>
            <person name="Sun Q."/>
            <person name="Ohkuma M."/>
        </authorList>
    </citation>
    <scope>NUCLEOTIDE SEQUENCE</scope>
    <source>
        <strain evidence="3">JCM 4633</strain>
    </source>
</reference>
<dbReference type="EMBL" id="BMVB01000027">
    <property type="protein sequence ID" value="GHC69331.1"/>
    <property type="molecule type" value="Genomic_DNA"/>
</dbReference>
<reference evidence="3" key="1">
    <citation type="journal article" date="2014" name="Int. J. Syst. Evol. Microbiol.">
        <title>Complete genome sequence of Corynebacterium casei LMG S-19264T (=DSM 44701T), isolated from a smear-ripened cheese.</title>
        <authorList>
            <consortium name="US DOE Joint Genome Institute (JGI-PGF)"/>
            <person name="Walter F."/>
            <person name="Albersmeier A."/>
            <person name="Kalinowski J."/>
            <person name="Ruckert C."/>
        </authorList>
    </citation>
    <scope>NUCLEOTIDE SEQUENCE</scope>
    <source>
        <strain evidence="3">JCM 4633</strain>
    </source>
</reference>
<evidence type="ECO:0000259" key="2">
    <source>
        <dbReference type="PROSITE" id="PS50943"/>
    </source>
</evidence>
<dbReference type="SMART" id="SM00530">
    <property type="entry name" value="HTH_XRE"/>
    <property type="match status" value="1"/>
</dbReference>
<dbReference type="Pfam" id="PF19054">
    <property type="entry name" value="DUF5753"/>
    <property type="match status" value="1"/>
</dbReference>
<proteinExistence type="predicted"/>
<evidence type="ECO:0000256" key="1">
    <source>
        <dbReference type="SAM" id="MobiDB-lite"/>
    </source>
</evidence>
<gene>
    <name evidence="3" type="ORF">GCM10010507_55240</name>
</gene>
<dbReference type="InterPro" id="IPR001387">
    <property type="entry name" value="Cro/C1-type_HTH"/>
</dbReference>
<protein>
    <recommendedName>
        <fullName evidence="2">HTH cro/C1-type domain-containing protein</fullName>
    </recommendedName>
</protein>
<feature type="domain" description="HTH cro/C1-type" evidence="2">
    <location>
        <begin position="58"/>
        <end position="93"/>
    </location>
</feature>
<evidence type="ECO:0000313" key="4">
    <source>
        <dbReference type="Proteomes" id="UP000646244"/>
    </source>
</evidence>
<dbReference type="Gene3D" id="1.10.260.40">
    <property type="entry name" value="lambda repressor-like DNA-binding domains"/>
    <property type="match status" value="1"/>
</dbReference>
<dbReference type="Pfam" id="PF13560">
    <property type="entry name" value="HTH_31"/>
    <property type="match status" value="1"/>
</dbReference>
<comment type="caution">
    <text evidence="3">The sequence shown here is derived from an EMBL/GenBank/DDBJ whole genome shotgun (WGS) entry which is preliminary data.</text>
</comment>
<name>A0A918TZ44_STRCJ</name>
<organism evidence="3 4">
    <name type="scientific">Streptomyces cinnamoneus</name>
    <name type="common">Streptoverticillium cinnamoneum</name>
    <dbReference type="NCBI Taxonomy" id="53446"/>
    <lineage>
        <taxon>Bacteria</taxon>
        <taxon>Bacillati</taxon>
        <taxon>Actinomycetota</taxon>
        <taxon>Actinomycetes</taxon>
        <taxon>Kitasatosporales</taxon>
        <taxon>Streptomycetaceae</taxon>
        <taxon>Streptomyces</taxon>
        <taxon>Streptomyces cinnamoneus group</taxon>
    </lineage>
</organism>
<dbReference type="SUPFAM" id="SSF47413">
    <property type="entry name" value="lambda repressor-like DNA-binding domains"/>
    <property type="match status" value="1"/>
</dbReference>
<dbReference type="PROSITE" id="PS50943">
    <property type="entry name" value="HTH_CROC1"/>
    <property type="match status" value="1"/>
</dbReference>
<accession>A0A918TZ44</accession>
<dbReference type="InterPro" id="IPR010982">
    <property type="entry name" value="Lambda_DNA-bd_dom_sf"/>
</dbReference>
<feature type="region of interest" description="Disordered" evidence="1">
    <location>
        <begin position="325"/>
        <end position="348"/>
    </location>
</feature>
<dbReference type="GO" id="GO:0003677">
    <property type="term" value="F:DNA binding"/>
    <property type="evidence" value="ECO:0007669"/>
    <property type="project" value="InterPro"/>
</dbReference>
<dbReference type="InterPro" id="IPR043917">
    <property type="entry name" value="DUF5753"/>
</dbReference>
<sequence>MWVTNSLLSLQSSVCRPTLTTFCTCHGQAVTGGDDVKRRNGNGGSAAATTAAVFGEVLRHHREVAGLTQEELAGKIPCDRSLVARVEAGSRVPQEQFVQACDQLLGTGVMFERLRGSIDWYPEVSHPDWFKRRVAMDAEAVVLRLYQAQVIPGLLQTEEYASALFARAARGEERGRVEERVRARMSRQQRFLDPDGPLLIALLDESTIRNVVRDAEVMRGECAHLLAMGRQPNVCIQVVRACDGDLIRPKVSMSLIKLPNGEEWLYSESLERGHFNNDPAVIAGQSQTYDVLRADALSARESAALIRDVMEGYGHDDCMEQEQLQRRGRRRLHRNSPRYPRIGPGKGQ</sequence>
<dbReference type="CDD" id="cd00093">
    <property type="entry name" value="HTH_XRE"/>
    <property type="match status" value="1"/>
</dbReference>